<dbReference type="EMBL" id="AJ277796">
    <property type="protein sequence ID" value="CAC81911.1"/>
    <property type="molecule type" value="mRNA"/>
</dbReference>
<reference evidence="2" key="1">
    <citation type="journal article" date="2003" name="Oncogene">
        <title>Aflatoxin B1 aldehyde reductase (AFAR) genes cluster at 1p35-1p36.1 in a region frequently altered in human tumour cells.</title>
        <authorList>
            <person name="Praml C."/>
            <person name="Savelyeva L."/>
            <person name="Schwab M."/>
        </authorList>
    </citation>
    <scope>NUCLEOTIDE SEQUENCE</scope>
</reference>
<dbReference type="IntAct" id="Q8NHP2">
    <property type="interactions" value="1"/>
</dbReference>
<feature type="region of interest" description="Disordered" evidence="1">
    <location>
        <begin position="1"/>
        <end position="49"/>
    </location>
</feature>
<evidence type="ECO:0000256" key="1">
    <source>
        <dbReference type="SAM" id="MobiDB-lite"/>
    </source>
</evidence>
<name>Q8NHP2_HUMAN</name>
<dbReference type="AlphaFoldDB" id="Q8NHP2"/>
<protein>
    <submittedName>
        <fullName evidence="2">AFARP1 protein</fullName>
    </submittedName>
</protein>
<dbReference type="ChiTaRS" id="AKR7A2P1">
    <property type="organism name" value="human"/>
</dbReference>
<accession>Q8NHP2</accession>
<gene>
    <name evidence="2" type="primary">AFARP1</name>
</gene>
<proteinExistence type="evidence at transcript level"/>
<dbReference type="MINT" id="Q8NHP2"/>
<dbReference type="PeptideAtlas" id="Q8NHP2"/>
<organism evidence="2">
    <name type="scientific">Homo sapiens</name>
    <name type="common">Human</name>
    <dbReference type="NCBI Taxonomy" id="9606"/>
    <lineage>
        <taxon>Eukaryota</taxon>
        <taxon>Metazoa</taxon>
        <taxon>Chordata</taxon>
        <taxon>Craniata</taxon>
        <taxon>Vertebrata</taxon>
        <taxon>Euteleostomi</taxon>
        <taxon>Mammalia</taxon>
        <taxon>Eutheria</taxon>
        <taxon>Euarchontoglires</taxon>
        <taxon>Primates</taxon>
        <taxon>Haplorrhini</taxon>
        <taxon>Catarrhini</taxon>
        <taxon>Hominidae</taxon>
        <taxon>Homo</taxon>
    </lineage>
</organism>
<sequence>MSRPSTVLGAMEMGRRSHPRLPGARPHQDRHGLRVQRQPVQDHPGWPEN</sequence>
<evidence type="ECO:0000313" key="2">
    <source>
        <dbReference type="EMBL" id="CAC81911.1"/>
    </source>
</evidence>